<proteinExistence type="predicted"/>
<evidence type="ECO:0000256" key="2">
    <source>
        <dbReference type="SAM" id="MobiDB-lite"/>
    </source>
</evidence>
<dbReference type="SUPFAM" id="SSF55008">
    <property type="entry name" value="HMA, heavy metal-associated domain"/>
    <property type="match status" value="1"/>
</dbReference>
<dbReference type="GO" id="GO:0046872">
    <property type="term" value="F:metal ion binding"/>
    <property type="evidence" value="ECO:0007669"/>
    <property type="project" value="UniProtKB-KW"/>
</dbReference>
<evidence type="ECO:0000313" key="4">
    <source>
        <dbReference type="EMBL" id="GHA25362.1"/>
    </source>
</evidence>
<protein>
    <recommendedName>
        <fullName evidence="3">HMA domain-containing protein</fullName>
    </recommendedName>
</protein>
<dbReference type="PROSITE" id="PS01047">
    <property type="entry name" value="HMA_1"/>
    <property type="match status" value="1"/>
</dbReference>
<reference evidence="4" key="2">
    <citation type="submission" date="2020-09" db="EMBL/GenBank/DDBJ databases">
        <authorList>
            <person name="Sun Q."/>
            <person name="Kim S."/>
        </authorList>
    </citation>
    <scope>NUCLEOTIDE SEQUENCE</scope>
    <source>
        <strain evidence="4">KCTC 12719</strain>
    </source>
</reference>
<evidence type="ECO:0000256" key="1">
    <source>
        <dbReference type="ARBA" id="ARBA00022723"/>
    </source>
</evidence>
<organism evidence="4 5">
    <name type="scientific">Salinimicrobium marinum</name>
    <dbReference type="NCBI Taxonomy" id="680283"/>
    <lineage>
        <taxon>Bacteria</taxon>
        <taxon>Pseudomonadati</taxon>
        <taxon>Bacteroidota</taxon>
        <taxon>Flavobacteriia</taxon>
        <taxon>Flavobacteriales</taxon>
        <taxon>Flavobacteriaceae</taxon>
        <taxon>Salinimicrobium</taxon>
    </lineage>
</organism>
<dbReference type="RefSeq" id="WP_189602887.1">
    <property type="nucleotide sequence ID" value="NZ_BMXB01000001.1"/>
</dbReference>
<dbReference type="InterPro" id="IPR006121">
    <property type="entry name" value="HMA_dom"/>
</dbReference>
<dbReference type="Proteomes" id="UP000610456">
    <property type="component" value="Unassembled WGS sequence"/>
</dbReference>
<dbReference type="InterPro" id="IPR017969">
    <property type="entry name" value="Heavy-metal-associated_CS"/>
</dbReference>
<feature type="compositionally biased region" description="Basic and acidic residues" evidence="2">
    <location>
        <begin position="72"/>
        <end position="82"/>
    </location>
</feature>
<dbReference type="Pfam" id="PF00403">
    <property type="entry name" value="HMA"/>
    <property type="match status" value="1"/>
</dbReference>
<gene>
    <name evidence="4" type="ORF">GCM10007103_03250</name>
</gene>
<evidence type="ECO:0000313" key="5">
    <source>
        <dbReference type="Proteomes" id="UP000610456"/>
    </source>
</evidence>
<dbReference type="InterPro" id="IPR036163">
    <property type="entry name" value="HMA_dom_sf"/>
</dbReference>
<keyword evidence="1" id="KW-0479">Metal-binding</keyword>
<reference evidence="4" key="1">
    <citation type="journal article" date="2014" name="Int. J. Syst. Evol. Microbiol.">
        <title>Complete genome sequence of Corynebacterium casei LMG S-19264T (=DSM 44701T), isolated from a smear-ripened cheese.</title>
        <authorList>
            <consortium name="US DOE Joint Genome Institute (JGI-PGF)"/>
            <person name="Walter F."/>
            <person name="Albersmeier A."/>
            <person name="Kalinowski J."/>
            <person name="Ruckert C."/>
        </authorList>
    </citation>
    <scope>NUCLEOTIDE SEQUENCE</scope>
    <source>
        <strain evidence="4">KCTC 12719</strain>
    </source>
</reference>
<dbReference type="EMBL" id="BMXB01000001">
    <property type="protein sequence ID" value="GHA25362.1"/>
    <property type="molecule type" value="Genomic_DNA"/>
</dbReference>
<dbReference type="AlphaFoldDB" id="A0A918VV08"/>
<name>A0A918VV08_9FLAO</name>
<sequence>MTHTYAVHGMTCNGCRSRVEKTLNEVEGVTKASVDLEKEEAMIEMDKHIPLKTFQKKLEEDGGTYSITVPGEKPKKPSKENT</sequence>
<dbReference type="CDD" id="cd00371">
    <property type="entry name" value="HMA"/>
    <property type="match status" value="1"/>
</dbReference>
<dbReference type="PROSITE" id="PS50846">
    <property type="entry name" value="HMA_2"/>
    <property type="match status" value="1"/>
</dbReference>
<feature type="region of interest" description="Disordered" evidence="2">
    <location>
        <begin position="63"/>
        <end position="82"/>
    </location>
</feature>
<evidence type="ECO:0000259" key="3">
    <source>
        <dbReference type="PROSITE" id="PS50846"/>
    </source>
</evidence>
<accession>A0A918VV08</accession>
<dbReference type="Gene3D" id="3.30.70.100">
    <property type="match status" value="1"/>
</dbReference>
<feature type="domain" description="HMA" evidence="3">
    <location>
        <begin position="1"/>
        <end position="66"/>
    </location>
</feature>
<keyword evidence="5" id="KW-1185">Reference proteome</keyword>
<comment type="caution">
    <text evidence="4">The sequence shown here is derived from an EMBL/GenBank/DDBJ whole genome shotgun (WGS) entry which is preliminary data.</text>
</comment>